<dbReference type="RefSeq" id="WP_305892626.1">
    <property type="nucleotide sequence ID" value="NZ_JAUZVZ010000004.1"/>
</dbReference>
<organism evidence="3 4">
    <name type="scientific">Alkalimonas collagenimarina</name>
    <dbReference type="NCBI Taxonomy" id="400390"/>
    <lineage>
        <taxon>Bacteria</taxon>
        <taxon>Pseudomonadati</taxon>
        <taxon>Pseudomonadota</taxon>
        <taxon>Gammaproteobacteria</taxon>
        <taxon>Alkalimonas</taxon>
    </lineage>
</organism>
<dbReference type="PANTHER" id="PTHR30097">
    <property type="entry name" value="CATION EFFLUX SYSTEM PROTEIN CUSB"/>
    <property type="match status" value="1"/>
</dbReference>
<protein>
    <submittedName>
        <fullName evidence="3">Efflux RND transporter periplasmic adaptor subunit</fullName>
    </submittedName>
</protein>
<dbReference type="EMBL" id="JAUZVZ010000004">
    <property type="protein sequence ID" value="MDP4535366.1"/>
    <property type="molecule type" value="Genomic_DNA"/>
</dbReference>
<comment type="caution">
    <text evidence="3">The sequence shown here is derived from an EMBL/GenBank/DDBJ whole genome shotgun (WGS) entry which is preliminary data.</text>
</comment>
<proteinExistence type="predicted"/>
<dbReference type="Gene3D" id="2.40.420.20">
    <property type="match status" value="1"/>
</dbReference>
<dbReference type="Gene3D" id="2.40.50.100">
    <property type="match status" value="1"/>
</dbReference>
<gene>
    <name evidence="3" type="ORF">Q3O60_04085</name>
</gene>
<dbReference type="InterPro" id="IPR051909">
    <property type="entry name" value="MFP_Cation_Efflux"/>
</dbReference>
<evidence type="ECO:0000313" key="4">
    <source>
        <dbReference type="Proteomes" id="UP001231616"/>
    </source>
</evidence>
<sequence>MRLFSFGAALLAAQLLLATSSVVAHSKVSVEQDHQQQPHELRLSPQQQQLAGILVEPVALSGFWPQQLATATLIADPERSQRITAPMELQLLKRHVRPGQWVDAGQPLLTLGGIQLANAQAEFLDAISQWQRLAELTTESISASEQLSARVRASQARARLEALQMTPAQIALLQQQPEQLGRFELKAPQSGMVTHLQAVPGEQISPGSILLGLLDESSVWLQAELTSDQSEQLIQQTRLRVRHGQQWAEAELIGRNHQLDEHSRTEHWFARLDNRMLHWHPGTFVEVVLSAEAVSGVLVPDTALSRSADGHWQLFVQEGEAFVPYEVELVRSEHGWHLVQGITPGQLLVQQGAFFLASELLKAGFDPHQH</sequence>
<evidence type="ECO:0000256" key="2">
    <source>
        <dbReference type="SAM" id="SignalP"/>
    </source>
</evidence>
<dbReference type="PANTHER" id="PTHR30097:SF15">
    <property type="entry name" value="CATION EFFLUX SYSTEM PROTEIN CUSB"/>
    <property type="match status" value="1"/>
</dbReference>
<feature type="signal peptide" evidence="2">
    <location>
        <begin position="1"/>
        <end position="24"/>
    </location>
</feature>
<name>A0ABT9GWD3_9GAMM</name>
<accession>A0ABT9GWD3</accession>
<evidence type="ECO:0000256" key="1">
    <source>
        <dbReference type="ARBA" id="ARBA00022448"/>
    </source>
</evidence>
<keyword evidence="4" id="KW-1185">Reference proteome</keyword>
<dbReference type="SUPFAM" id="SSF111369">
    <property type="entry name" value="HlyD-like secretion proteins"/>
    <property type="match status" value="1"/>
</dbReference>
<dbReference type="Gene3D" id="2.40.30.170">
    <property type="match status" value="1"/>
</dbReference>
<dbReference type="Gene3D" id="1.10.287.470">
    <property type="entry name" value="Helix hairpin bin"/>
    <property type="match status" value="1"/>
</dbReference>
<dbReference type="Proteomes" id="UP001231616">
    <property type="component" value="Unassembled WGS sequence"/>
</dbReference>
<keyword evidence="1" id="KW-0813">Transport</keyword>
<reference evidence="3 4" key="1">
    <citation type="submission" date="2023-08" db="EMBL/GenBank/DDBJ databases">
        <authorList>
            <person name="Joshi A."/>
            <person name="Thite S."/>
        </authorList>
    </citation>
    <scope>NUCLEOTIDE SEQUENCE [LARGE SCALE GENOMIC DNA]</scope>
    <source>
        <strain evidence="3 4">AC40</strain>
    </source>
</reference>
<evidence type="ECO:0000313" key="3">
    <source>
        <dbReference type="EMBL" id="MDP4535366.1"/>
    </source>
</evidence>
<keyword evidence="2" id="KW-0732">Signal</keyword>
<feature type="chain" id="PRO_5046116638" evidence="2">
    <location>
        <begin position="25"/>
        <end position="370"/>
    </location>
</feature>